<evidence type="ECO:0000313" key="3">
    <source>
        <dbReference type="Proteomes" id="UP001489004"/>
    </source>
</evidence>
<proteinExistence type="predicted"/>
<accession>A0AAW1R6G6</accession>
<feature type="compositionally biased region" description="Low complexity" evidence="1">
    <location>
        <begin position="161"/>
        <end position="173"/>
    </location>
</feature>
<evidence type="ECO:0000313" key="2">
    <source>
        <dbReference type="EMBL" id="KAK9828902.1"/>
    </source>
</evidence>
<gene>
    <name evidence="2" type="ORF">WJX72_002680</name>
</gene>
<sequence>MGKNQGHKQLQRTRHTGAEGAPELDAGDGLADVSFHSPEWHAARIAALTTERMSWEDWKKKQKEDAAIAAAEGENEEKLMREYRAQLDADRASRLAKGSNNAHLREALVESKDKKSKRRRRKDEKEKKRKKKGKDKEKDRDKKQRRSKDSKKSKKRKRSSDSSSDGTSSGSSSSDDDQPAQKKGASSSGPVRLSEFLQSGPHS</sequence>
<dbReference type="PANTHER" id="PTHR36021:SF1">
    <property type="entry name" value="COREPRESSOR"/>
    <property type="match status" value="1"/>
</dbReference>
<keyword evidence="3" id="KW-1185">Reference proteome</keyword>
<protein>
    <submittedName>
        <fullName evidence="2">Uncharacterized protein</fullName>
    </submittedName>
</protein>
<feature type="region of interest" description="Disordered" evidence="1">
    <location>
        <begin position="91"/>
        <end position="203"/>
    </location>
</feature>
<evidence type="ECO:0000256" key="1">
    <source>
        <dbReference type="SAM" id="MobiDB-lite"/>
    </source>
</evidence>
<feature type="compositionally biased region" description="Basic residues" evidence="1">
    <location>
        <begin position="1"/>
        <end position="15"/>
    </location>
</feature>
<dbReference type="EMBL" id="JALJOR010000001">
    <property type="protein sequence ID" value="KAK9828902.1"/>
    <property type="molecule type" value="Genomic_DNA"/>
</dbReference>
<organism evidence="2 3">
    <name type="scientific">[Myrmecia] bisecta</name>
    <dbReference type="NCBI Taxonomy" id="41462"/>
    <lineage>
        <taxon>Eukaryota</taxon>
        <taxon>Viridiplantae</taxon>
        <taxon>Chlorophyta</taxon>
        <taxon>core chlorophytes</taxon>
        <taxon>Trebouxiophyceae</taxon>
        <taxon>Trebouxiales</taxon>
        <taxon>Trebouxiaceae</taxon>
        <taxon>Myrmecia</taxon>
    </lineage>
</organism>
<feature type="region of interest" description="Disordered" evidence="1">
    <location>
        <begin position="1"/>
        <end position="33"/>
    </location>
</feature>
<feature type="compositionally biased region" description="Basic residues" evidence="1">
    <location>
        <begin position="114"/>
        <end position="133"/>
    </location>
</feature>
<feature type="compositionally biased region" description="Basic and acidic residues" evidence="1">
    <location>
        <begin position="103"/>
        <end position="113"/>
    </location>
</feature>
<reference evidence="2 3" key="1">
    <citation type="journal article" date="2024" name="Nat. Commun.">
        <title>Phylogenomics reveals the evolutionary origins of lichenization in chlorophyte algae.</title>
        <authorList>
            <person name="Puginier C."/>
            <person name="Libourel C."/>
            <person name="Otte J."/>
            <person name="Skaloud P."/>
            <person name="Haon M."/>
            <person name="Grisel S."/>
            <person name="Petersen M."/>
            <person name="Berrin J.G."/>
            <person name="Delaux P.M."/>
            <person name="Dal Grande F."/>
            <person name="Keller J."/>
        </authorList>
    </citation>
    <scope>NUCLEOTIDE SEQUENCE [LARGE SCALE GENOMIC DNA]</scope>
    <source>
        <strain evidence="2 3">SAG 2043</strain>
    </source>
</reference>
<comment type="caution">
    <text evidence="2">The sequence shown here is derived from an EMBL/GenBank/DDBJ whole genome shotgun (WGS) entry which is preliminary data.</text>
</comment>
<name>A0AAW1R6G6_9CHLO</name>
<feature type="region of interest" description="Disordered" evidence="1">
    <location>
        <begin position="55"/>
        <end position="78"/>
    </location>
</feature>
<dbReference type="AlphaFoldDB" id="A0AAW1R6G6"/>
<feature type="compositionally biased region" description="Basic residues" evidence="1">
    <location>
        <begin position="143"/>
        <end position="158"/>
    </location>
</feature>
<dbReference type="PANTHER" id="PTHR36021">
    <property type="entry name" value="COREPRESSOR"/>
    <property type="match status" value="1"/>
</dbReference>
<dbReference type="Proteomes" id="UP001489004">
    <property type="component" value="Unassembled WGS sequence"/>
</dbReference>
<feature type="compositionally biased region" description="Basic and acidic residues" evidence="1">
    <location>
        <begin position="55"/>
        <end position="66"/>
    </location>
</feature>